<dbReference type="SUPFAM" id="SSF58038">
    <property type="entry name" value="SNARE fusion complex"/>
    <property type="match status" value="1"/>
</dbReference>
<dbReference type="GO" id="GO:0006887">
    <property type="term" value="P:exocytosis"/>
    <property type="evidence" value="ECO:0007669"/>
    <property type="project" value="TreeGrafter"/>
</dbReference>
<dbReference type="GO" id="GO:0000149">
    <property type="term" value="F:SNARE binding"/>
    <property type="evidence" value="ECO:0007669"/>
    <property type="project" value="TreeGrafter"/>
</dbReference>
<feature type="transmembrane region" description="Helical" evidence="3">
    <location>
        <begin position="300"/>
        <end position="318"/>
    </location>
</feature>
<dbReference type="SMART" id="SM00397">
    <property type="entry name" value="t_SNARE"/>
    <property type="match status" value="1"/>
</dbReference>
<keyword evidence="3" id="KW-0472">Membrane</keyword>
<dbReference type="GO" id="GO:0005484">
    <property type="term" value="F:SNAP receptor activity"/>
    <property type="evidence" value="ECO:0007669"/>
    <property type="project" value="TreeGrafter"/>
</dbReference>
<dbReference type="GO" id="GO:0005886">
    <property type="term" value="C:plasma membrane"/>
    <property type="evidence" value="ECO:0007669"/>
    <property type="project" value="TreeGrafter"/>
</dbReference>
<dbReference type="PANTHER" id="PTHR19957:SF307">
    <property type="entry name" value="PROTEIN SSO1-RELATED"/>
    <property type="match status" value="1"/>
</dbReference>
<dbReference type="GO" id="GO:0031201">
    <property type="term" value="C:SNARE complex"/>
    <property type="evidence" value="ECO:0007669"/>
    <property type="project" value="TreeGrafter"/>
</dbReference>
<comment type="subcellular location">
    <subcellularLocation>
        <location evidence="1">Membrane</location>
        <topology evidence="1">Single-pass type IV membrane protein</topology>
    </subcellularLocation>
</comment>
<dbReference type="GO" id="GO:0012505">
    <property type="term" value="C:endomembrane system"/>
    <property type="evidence" value="ECO:0007669"/>
    <property type="project" value="TreeGrafter"/>
</dbReference>
<sequence length="336" mass="37220">MDMSDSDEADFTEWKKAEMALKKFDQTSKVHLEILNNHRKNMSKLRLSEETSDIWREKCNSDRTIRQLVGDVNQIMTVAAFNFHNDVYMERFKEIILPVKSRIDKEIAEFLDECNRCPTNVAYSAPGSTVSSPGPGLDFPPFGARPLKTSTFDTIAGSIYNIILAYNMFAVSGDLNLQEKGDEHSGVSYDEQLKHLTSSSNASLMEAIEELEQNAAAHKQLMHDIDELNECMHEIAKLVSSQHEVVDRVELNVENASHNVRRGETILQQVAKNKELLGGALVGALIGGPAGFAIGMKAALAAAVTGSAIGAFSSRLISRKIYKYEMAQSTSYPKID</sequence>
<accession>A0A915KXL4</accession>
<keyword evidence="2" id="KW-0175">Coiled coil</keyword>
<feature type="transmembrane region" description="Helical" evidence="3">
    <location>
        <begin position="276"/>
        <end position="294"/>
    </location>
</feature>
<dbReference type="Pfam" id="PF26585">
    <property type="entry name" value="STX17_N"/>
    <property type="match status" value="1"/>
</dbReference>
<feature type="coiled-coil region" evidence="2">
    <location>
        <begin position="201"/>
        <end position="228"/>
    </location>
</feature>
<organism evidence="5 6">
    <name type="scientific">Romanomermis culicivorax</name>
    <name type="common">Nematode worm</name>
    <dbReference type="NCBI Taxonomy" id="13658"/>
    <lineage>
        <taxon>Eukaryota</taxon>
        <taxon>Metazoa</taxon>
        <taxon>Ecdysozoa</taxon>
        <taxon>Nematoda</taxon>
        <taxon>Enoplea</taxon>
        <taxon>Dorylaimia</taxon>
        <taxon>Mermithida</taxon>
        <taxon>Mermithoidea</taxon>
        <taxon>Mermithidae</taxon>
        <taxon>Romanomermis</taxon>
    </lineage>
</organism>
<dbReference type="InterPro" id="IPR059001">
    <property type="entry name" value="STX17_N"/>
</dbReference>
<dbReference type="InterPro" id="IPR000727">
    <property type="entry name" value="T_SNARE_dom"/>
</dbReference>
<dbReference type="PROSITE" id="PS50192">
    <property type="entry name" value="T_SNARE"/>
    <property type="match status" value="1"/>
</dbReference>
<keyword evidence="3" id="KW-1133">Transmembrane helix</keyword>
<dbReference type="PANTHER" id="PTHR19957">
    <property type="entry name" value="SYNTAXIN"/>
    <property type="match status" value="1"/>
</dbReference>
<evidence type="ECO:0000256" key="1">
    <source>
        <dbReference type="ARBA" id="ARBA00004211"/>
    </source>
</evidence>
<evidence type="ECO:0000259" key="4">
    <source>
        <dbReference type="PROSITE" id="PS50192"/>
    </source>
</evidence>
<keyword evidence="5" id="KW-1185">Reference proteome</keyword>
<dbReference type="AlphaFoldDB" id="A0A915KXL4"/>
<dbReference type="InterPro" id="IPR045242">
    <property type="entry name" value="Syntaxin"/>
</dbReference>
<dbReference type="OMA" id="RSHILCE"/>
<dbReference type="Proteomes" id="UP000887565">
    <property type="component" value="Unplaced"/>
</dbReference>
<keyword evidence="3" id="KW-0812">Transmembrane</keyword>
<dbReference type="GO" id="GO:0048278">
    <property type="term" value="P:vesicle docking"/>
    <property type="evidence" value="ECO:0007669"/>
    <property type="project" value="TreeGrafter"/>
</dbReference>
<dbReference type="GO" id="GO:0006886">
    <property type="term" value="P:intracellular protein transport"/>
    <property type="evidence" value="ECO:0007669"/>
    <property type="project" value="TreeGrafter"/>
</dbReference>
<reference evidence="6" key="1">
    <citation type="submission" date="2022-11" db="UniProtKB">
        <authorList>
            <consortium name="WormBaseParasite"/>
        </authorList>
    </citation>
    <scope>IDENTIFICATION</scope>
</reference>
<evidence type="ECO:0000313" key="6">
    <source>
        <dbReference type="WBParaSite" id="nRc.2.0.1.t42914-RA"/>
    </source>
</evidence>
<dbReference type="Gene3D" id="1.20.5.110">
    <property type="match status" value="1"/>
</dbReference>
<evidence type="ECO:0000256" key="2">
    <source>
        <dbReference type="SAM" id="Coils"/>
    </source>
</evidence>
<dbReference type="GO" id="GO:0006906">
    <property type="term" value="P:vesicle fusion"/>
    <property type="evidence" value="ECO:0007669"/>
    <property type="project" value="TreeGrafter"/>
</dbReference>
<feature type="domain" description="T-SNARE coiled-coil homology" evidence="4">
    <location>
        <begin position="208"/>
        <end position="270"/>
    </location>
</feature>
<evidence type="ECO:0000256" key="3">
    <source>
        <dbReference type="SAM" id="Phobius"/>
    </source>
</evidence>
<evidence type="ECO:0000313" key="5">
    <source>
        <dbReference type="Proteomes" id="UP000887565"/>
    </source>
</evidence>
<name>A0A915KXL4_ROMCU</name>
<proteinExistence type="predicted"/>
<dbReference type="WBParaSite" id="nRc.2.0.1.t42914-RA">
    <property type="protein sequence ID" value="nRc.2.0.1.t42914-RA"/>
    <property type="gene ID" value="nRc.2.0.1.g42914"/>
</dbReference>
<protein>
    <submittedName>
        <fullName evidence="6">t-SNARE coiled-coil homology domain-containing protein</fullName>
    </submittedName>
</protein>